<feature type="compositionally biased region" description="Basic and acidic residues" evidence="7">
    <location>
        <begin position="110"/>
        <end position="134"/>
    </location>
</feature>
<keyword evidence="1" id="KW-0479">Metal-binding</keyword>
<dbReference type="PANTHER" id="PTHR31944">
    <property type="entry name" value="HEME-RESPONSIVE ZINC FINGER TRANSCRIPTION FACTOR HAP1"/>
    <property type="match status" value="1"/>
</dbReference>
<protein>
    <recommendedName>
        <fullName evidence="8">Zn(2)-C6 fungal-type domain-containing protein</fullName>
    </recommendedName>
</protein>
<dbReference type="InterPro" id="IPR051430">
    <property type="entry name" value="Fungal_TF_Env_Response"/>
</dbReference>
<feature type="compositionally biased region" description="Polar residues" evidence="7">
    <location>
        <begin position="562"/>
        <end position="577"/>
    </location>
</feature>
<proteinExistence type="predicted"/>
<keyword evidence="3" id="KW-0805">Transcription regulation</keyword>
<dbReference type="Gene3D" id="4.10.240.10">
    <property type="entry name" value="Zn(2)-C6 fungal-type DNA-binding domain"/>
    <property type="match status" value="1"/>
</dbReference>
<dbReference type="GO" id="GO:0008270">
    <property type="term" value="F:zinc ion binding"/>
    <property type="evidence" value="ECO:0007669"/>
    <property type="project" value="InterPro"/>
</dbReference>
<feature type="compositionally biased region" description="Pro residues" evidence="7">
    <location>
        <begin position="139"/>
        <end position="153"/>
    </location>
</feature>
<feature type="region of interest" description="Disordered" evidence="7">
    <location>
        <begin position="1"/>
        <end position="263"/>
    </location>
</feature>
<evidence type="ECO:0000259" key="8">
    <source>
        <dbReference type="PROSITE" id="PS50048"/>
    </source>
</evidence>
<feature type="compositionally biased region" description="Pro residues" evidence="7">
    <location>
        <begin position="319"/>
        <end position="333"/>
    </location>
</feature>
<dbReference type="GO" id="GO:0005634">
    <property type="term" value="C:nucleus"/>
    <property type="evidence" value="ECO:0007669"/>
    <property type="project" value="TreeGrafter"/>
</dbReference>
<accession>J6EXM3</accession>
<keyword evidence="2" id="KW-0862">Zinc</keyword>
<dbReference type="OrthoDB" id="39175at2759"/>
<dbReference type="SMART" id="SM00066">
    <property type="entry name" value="GAL4"/>
    <property type="match status" value="1"/>
</dbReference>
<dbReference type="EMBL" id="ALBS01000236">
    <property type="protein sequence ID" value="EJT47572.1"/>
    <property type="molecule type" value="Genomic_DNA"/>
</dbReference>
<dbReference type="GO" id="GO:0000978">
    <property type="term" value="F:RNA polymerase II cis-regulatory region sequence-specific DNA binding"/>
    <property type="evidence" value="ECO:0007669"/>
    <property type="project" value="TreeGrafter"/>
</dbReference>
<feature type="compositionally biased region" description="Basic and acidic residues" evidence="7">
    <location>
        <begin position="38"/>
        <end position="50"/>
    </location>
</feature>
<dbReference type="PANTHER" id="PTHR31944:SF131">
    <property type="entry name" value="HEME-RESPONSIVE ZINC FINGER TRANSCRIPTION FACTOR HAP1"/>
    <property type="match status" value="1"/>
</dbReference>
<feature type="domain" description="Zn(2)-C6 fungal-type" evidence="8">
    <location>
        <begin position="481"/>
        <end position="512"/>
    </location>
</feature>
<feature type="region of interest" description="Disordered" evidence="7">
    <location>
        <begin position="512"/>
        <end position="634"/>
    </location>
</feature>
<reference evidence="9 10" key="1">
    <citation type="journal article" date="2012" name="Eukaryot. Cell">
        <title>Draft genome sequence of CBS 2479, the standard type strain of Trichosporon asahii.</title>
        <authorList>
            <person name="Yang R.Y."/>
            <person name="Li H.T."/>
            <person name="Zhu H."/>
            <person name="Zhou G.P."/>
            <person name="Wang M."/>
            <person name="Wang L."/>
        </authorList>
    </citation>
    <scope>NUCLEOTIDE SEQUENCE [LARGE SCALE GENOMIC DNA]</scope>
    <source>
        <strain evidence="10">ATCC 90039 / CBS 2479 / JCM 2466 / KCTC 7840 / NCYC 2677 / UAMH 7654</strain>
    </source>
</reference>
<evidence type="ECO:0000313" key="9">
    <source>
        <dbReference type="EMBL" id="EJT47572.1"/>
    </source>
</evidence>
<keyword evidence="4" id="KW-0238">DNA-binding</keyword>
<dbReference type="RefSeq" id="XP_014178818.1">
    <property type="nucleotide sequence ID" value="XM_014323343.1"/>
</dbReference>
<dbReference type="Proteomes" id="UP000002748">
    <property type="component" value="Unassembled WGS sequence"/>
</dbReference>
<dbReference type="InterPro" id="IPR001138">
    <property type="entry name" value="Zn2Cys6_DnaBD"/>
</dbReference>
<dbReference type="AlphaFoldDB" id="J6EXM3"/>
<dbReference type="VEuPathDB" id="FungiDB:A1Q1_03545"/>
<dbReference type="PROSITE" id="PS50048">
    <property type="entry name" value="ZN2_CY6_FUNGAL_2"/>
    <property type="match status" value="1"/>
</dbReference>
<gene>
    <name evidence="9" type="ORF">A1Q1_03545</name>
</gene>
<dbReference type="KEGG" id="tasa:A1Q1_03545"/>
<dbReference type="CDD" id="cd00067">
    <property type="entry name" value="GAL4"/>
    <property type="match status" value="1"/>
</dbReference>
<feature type="compositionally biased region" description="Basic and acidic residues" evidence="7">
    <location>
        <begin position="578"/>
        <end position="593"/>
    </location>
</feature>
<evidence type="ECO:0000256" key="6">
    <source>
        <dbReference type="ARBA" id="ARBA00023242"/>
    </source>
</evidence>
<dbReference type="PROSITE" id="PS00463">
    <property type="entry name" value="ZN2_CY6_FUNGAL_1"/>
    <property type="match status" value="1"/>
</dbReference>
<dbReference type="HOGENOM" id="CLU_431610_0_0_1"/>
<evidence type="ECO:0000256" key="1">
    <source>
        <dbReference type="ARBA" id="ARBA00022723"/>
    </source>
</evidence>
<evidence type="ECO:0000313" key="10">
    <source>
        <dbReference type="Proteomes" id="UP000002748"/>
    </source>
</evidence>
<name>J6EXM3_TRIAS</name>
<keyword evidence="6" id="KW-0539">Nucleus</keyword>
<evidence type="ECO:0000256" key="7">
    <source>
        <dbReference type="SAM" id="MobiDB-lite"/>
    </source>
</evidence>
<keyword evidence="5" id="KW-0804">Transcription</keyword>
<organism evidence="9 10">
    <name type="scientific">Trichosporon asahii var. asahii (strain ATCC 90039 / CBS 2479 / JCM 2466 / KCTC 7840 / NBRC 103889/ NCYC 2677 / UAMH 7654)</name>
    <name type="common">Yeast</name>
    <dbReference type="NCBI Taxonomy" id="1186058"/>
    <lineage>
        <taxon>Eukaryota</taxon>
        <taxon>Fungi</taxon>
        <taxon>Dikarya</taxon>
        <taxon>Basidiomycota</taxon>
        <taxon>Agaricomycotina</taxon>
        <taxon>Tremellomycetes</taxon>
        <taxon>Trichosporonales</taxon>
        <taxon>Trichosporonaceae</taxon>
        <taxon>Trichosporon</taxon>
    </lineage>
</organism>
<feature type="compositionally biased region" description="Low complexity" evidence="7">
    <location>
        <begin position="619"/>
        <end position="634"/>
    </location>
</feature>
<evidence type="ECO:0000256" key="4">
    <source>
        <dbReference type="ARBA" id="ARBA00023125"/>
    </source>
</evidence>
<dbReference type="Pfam" id="PF00172">
    <property type="entry name" value="Zn_clus"/>
    <property type="match status" value="1"/>
</dbReference>
<feature type="region of interest" description="Disordered" evidence="7">
    <location>
        <begin position="318"/>
        <end position="414"/>
    </location>
</feature>
<feature type="compositionally biased region" description="Pro residues" evidence="7">
    <location>
        <begin position="80"/>
        <end position="89"/>
    </location>
</feature>
<dbReference type="GeneID" id="25987058"/>
<sequence length="634" mass="69298">MSGGVGGRGGDELPSSTQPRRRPSTSMLTNQSPPRLRTMPDQRWSPEPRRISYPQEGATSGRSSAPRVHSVSPDIRREPLLPPAAISPPPHRRSSREPPRSTSSSVPSYYDERYLGRARDYPEPAIPDRLERSGEGSWVPPPGGPWPQYPPPSYRHAERPYSYGPPPPALTHHQVAPSGPPGAPAATPNPQPVGNSARARSPRRASTFPVLEQSYGPSSSQHGARERQVSGYGASSAAVPMPGSEISGGRGRYDRGPRASFPQERPRAFFTPLATGHRDLSTWPRDLVDTYRLGWEDAMAAVAEGQFHIDDVVHHRVPLWPPPGRPTSQPRPPTAHDPELEREAKRDLERRSRDRELETLPYPANKEPRLSPARSMVAHPSAYPSAPPPYPPYAHPHSHSGAQVGSGPGPIPDYAPPYPPATAPYPYPYTGGHYPPSGPYDHPSYGPHVMPGGMYGGPGAGAYSRASEQPTPHLRNRQMISCHPCRSRKVKCSGGHPCEACIKIKKTSECEYEKTVRRRGKGKKSLMGESEWQSESQRREGGRGDGGSEEEGGEGERRPSGATTSQATSVTSKPSRQSSERNERHEVAEAPHDDDNEGSPERSNQPRGTKRSRSDSRSKPPTSSRRGPSQSRRP</sequence>
<evidence type="ECO:0000256" key="5">
    <source>
        <dbReference type="ARBA" id="ARBA00023163"/>
    </source>
</evidence>
<dbReference type="GO" id="GO:0001228">
    <property type="term" value="F:DNA-binding transcription activator activity, RNA polymerase II-specific"/>
    <property type="evidence" value="ECO:0007669"/>
    <property type="project" value="TreeGrafter"/>
</dbReference>
<comment type="caution">
    <text evidence="9">The sequence shown here is derived from an EMBL/GenBank/DDBJ whole genome shotgun (WGS) entry which is preliminary data.</text>
</comment>
<feature type="compositionally biased region" description="Pro residues" evidence="7">
    <location>
        <begin position="385"/>
        <end position="394"/>
    </location>
</feature>
<feature type="compositionally biased region" description="Basic and acidic residues" evidence="7">
    <location>
        <begin position="334"/>
        <end position="358"/>
    </location>
</feature>
<evidence type="ECO:0000256" key="3">
    <source>
        <dbReference type="ARBA" id="ARBA00023015"/>
    </source>
</evidence>
<dbReference type="SUPFAM" id="SSF57701">
    <property type="entry name" value="Zn2/Cys6 DNA-binding domain"/>
    <property type="match status" value="1"/>
</dbReference>
<feature type="compositionally biased region" description="Pro residues" evidence="7">
    <location>
        <begin position="178"/>
        <end position="191"/>
    </location>
</feature>
<evidence type="ECO:0000256" key="2">
    <source>
        <dbReference type="ARBA" id="ARBA00022833"/>
    </source>
</evidence>
<dbReference type="InterPro" id="IPR036864">
    <property type="entry name" value="Zn2-C6_fun-type_DNA-bd_sf"/>
</dbReference>